<feature type="signal peptide" evidence="1">
    <location>
        <begin position="1"/>
        <end position="22"/>
    </location>
</feature>
<dbReference type="PANTHER" id="PTHR47526:SF4">
    <property type="entry name" value="SWIM-TYPE DOMAIN-CONTAINING PROTEIN"/>
    <property type="match status" value="1"/>
</dbReference>
<keyword evidence="1" id="KW-0732">Signal</keyword>
<evidence type="ECO:0000313" key="2">
    <source>
        <dbReference type="EMBL" id="KAH3790403.1"/>
    </source>
</evidence>
<reference evidence="2" key="2">
    <citation type="submission" date="2020-11" db="EMBL/GenBank/DDBJ databases">
        <authorList>
            <person name="McCartney M.A."/>
            <person name="Auch B."/>
            <person name="Kono T."/>
            <person name="Mallez S."/>
            <person name="Becker A."/>
            <person name="Gohl D.M."/>
            <person name="Silverstein K.A.T."/>
            <person name="Koren S."/>
            <person name="Bechman K.B."/>
            <person name="Herman A."/>
            <person name="Abrahante J.E."/>
            <person name="Garbe J."/>
        </authorList>
    </citation>
    <scope>NUCLEOTIDE SEQUENCE</scope>
    <source>
        <strain evidence="2">Duluth1</strain>
        <tissue evidence="2">Whole animal</tissue>
    </source>
</reference>
<dbReference type="InterPro" id="IPR011604">
    <property type="entry name" value="PDDEXK-like_dom_sf"/>
</dbReference>
<accession>A0A9D4F293</accession>
<proteinExistence type="predicted"/>
<protein>
    <submittedName>
        <fullName evidence="2">Uncharacterized protein</fullName>
    </submittedName>
</protein>
<keyword evidence="3" id="KW-1185">Reference proteome</keyword>
<organism evidence="2 3">
    <name type="scientific">Dreissena polymorpha</name>
    <name type="common">Zebra mussel</name>
    <name type="synonym">Mytilus polymorpha</name>
    <dbReference type="NCBI Taxonomy" id="45954"/>
    <lineage>
        <taxon>Eukaryota</taxon>
        <taxon>Metazoa</taxon>
        <taxon>Spiralia</taxon>
        <taxon>Lophotrochozoa</taxon>
        <taxon>Mollusca</taxon>
        <taxon>Bivalvia</taxon>
        <taxon>Autobranchia</taxon>
        <taxon>Heteroconchia</taxon>
        <taxon>Euheterodonta</taxon>
        <taxon>Imparidentia</taxon>
        <taxon>Neoheterodontei</taxon>
        <taxon>Myida</taxon>
        <taxon>Dreissenoidea</taxon>
        <taxon>Dreissenidae</taxon>
        <taxon>Dreissena</taxon>
    </lineage>
</organism>
<gene>
    <name evidence="2" type="ORF">DPMN_168602</name>
</gene>
<reference evidence="2" key="1">
    <citation type="journal article" date="2019" name="bioRxiv">
        <title>The Genome of the Zebra Mussel, Dreissena polymorpha: A Resource for Invasive Species Research.</title>
        <authorList>
            <person name="McCartney M.A."/>
            <person name="Auch B."/>
            <person name="Kono T."/>
            <person name="Mallez S."/>
            <person name="Zhang Y."/>
            <person name="Obille A."/>
            <person name="Becker A."/>
            <person name="Abrahante J.E."/>
            <person name="Garbe J."/>
            <person name="Badalamenti J.P."/>
            <person name="Herman A."/>
            <person name="Mangelson H."/>
            <person name="Liachko I."/>
            <person name="Sullivan S."/>
            <person name="Sone E.D."/>
            <person name="Koren S."/>
            <person name="Silverstein K.A.T."/>
            <person name="Beckman K.B."/>
            <person name="Gohl D.M."/>
        </authorList>
    </citation>
    <scope>NUCLEOTIDE SEQUENCE</scope>
    <source>
        <strain evidence="2">Duluth1</strain>
        <tissue evidence="2">Whole animal</tissue>
    </source>
</reference>
<name>A0A9D4F293_DREPO</name>
<dbReference type="AlphaFoldDB" id="A0A9D4F293"/>
<dbReference type="PANTHER" id="PTHR47526">
    <property type="entry name" value="ATP-DEPENDENT DNA HELICASE"/>
    <property type="match status" value="1"/>
</dbReference>
<sequence>MAHMCFIVQLNIFVHFFIDGHCCISGEDVQQERQPLKLPYVPEPTALERWELLRDLHAANTHSSVLTVSSGFQDEFIPHILQDGNLPQPLVDLRDDRYLDMSPEALRAHCIELSRTLTVTEEQAINAERLTRYQSKCKKWFRFRLGRITASIMKSVCTTSSENPALLTVLA</sequence>
<dbReference type="Proteomes" id="UP000828390">
    <property type="component" value="Unassembled WGS sequence"/>
</dbReference>
<dbReference type="Gene3D" id="3.90.320.10">
    <property type="match status" value="1"/>
</dbReference>
<comment type="caution">
    <text evidence="2">The sequence shown here is derived from an EMBL/GenBank/DDBJ whole genome shotgun (WGS) entry which is preliminary data.</text>
</comment>
<feature type="chain" id="PRO_5038713647" evidence="1">
    <location>
        <begin position="23"/>
        <end position="171"/>
    </location>
</feature>
<evidence type="ECO:0000313" key="3">
    <source>
        <dbReference type="Proteomes" id="UP000828390"/>
    </source>
</evidence>
<dbReference type="EMBL" id="JAIWYP010000008">
    <property type="protein sequence ID" value="KAH3790403.1"/>
    <property type="molecule type" value="Genomic_DNA"/>
</dbReference>
<evidence type="ECO:0000256" key="1">
    <source>
        <dbReference type="SAM" id="SignalP"/>
    </source>
</evidence>